<accession>W5S598</accession>
<proteinExistence type="predicted"/>
<dbReference type="Proteomes" id="UP000202176">
    <property type="component" value="Segment"/>
</dbReference>
<dbReference type="KEGG" id="vg:18266357"/>
<dbReference type="RefSeq" id="YP_009001231.1">
    <property type="nucleotide sequence ID" value="NC_023423.1"/>
</dbReference>
<dbReference type="EMBL" id="KF740664">
    <property type="protein sequence ID" value="AHH01896.1"/>
    <property type="molecule type" value="Genomic_DNA"/>
</dbReference>
<dbReference type="GeneID" id="18266357"/>
<gene>
    <name evidence="1" type="ORF">pv_329</name>
</gene>
<protein>
    <submittedName>
        <fullName evidence="1">Uncharacterized protein</fullName>
    </submittedName>
</protein>
<keyword evidence="2" id="KW-1185">Reference proteome</keyword>
<name>W5S598_9VIRU</name>
<evidence type="ECO:0000313" key="1">
    <source>
        <dbReference type="EMBL" id="AHH01896.1"/>
    </source>
</evidence>
<organism evidence="1 2">
    <name type="scientific">Pithovirus sibericum</name>
    <dbReference type="NCBI Taxonomy" id="1450746"/>
    <lineage>
        <taxon>Viruses</taxon>
        <taxon>Pithoviruses</taxon>
        <taxon>Orthopithovirinae</taxon>
        <taxon>Alphapithovirus</taxon>
        <taxon>Alphapithovirus sibericum</taxon>
    </lineage>
</organism>
<reference evidence="1 2" key="1">
    <citation type="journal article" date="2014" name="Proc. Natl. Acad. Sci. U.S.A.">
        <title>Thirty-thousand-year-old distant relative of giant icosahedral DNA viruses with a pandoravirus morphology.</title>
        <authorList>
            <person name="Legendre M."/>
            <person name="Bartoli J."/>
            <person name="Shmakova L."/>
            <person name="Jeudy S."/>
            <person name="Labadie K."/>
            <person name="Adrait A."/>
            <person name="Lescot M."/>
            <person name="Poirot O."/>
            <person name="Bertaux L."/>
            <person name="Bruley C."/>
            <person name="Coute Y."/>
            <person name="Rivkina E."/>
            <person name="Abergel C."/>
            <person name="Claverie J.M."/>
        </authorList>
    </citation>
    <scope>NUCLEOTIDE SEQUENCE [LARGE SCALE GENOMIC DNA]</scope>
    <source>
        <strain evidence="1">P1084-T</strain>
    </source>
</reference>
<evidence type="ECO:0000313" key="2">
    <source>
        <dbReference type="Proteomes" id="UP000202176"/>
    </source>
</evidence>
<sequence length="481" mass="55060">MNQPLSLKNRLLLQRPYFEANKLCQDERFYSLCDEDFWPLKAKKDLGIPTNYFRLANIPLEGISPLPSREISGFDRYVELATKLTFLPESKATFNKRTQVAKGVYEAYGGILESLRRGSVTGIELFFPLLRPEAIQDLKERILGGSLFPFRYKFWAYFRLLQLLVGDEEAQKISDNPEFSSIYFHASSDYLGLSFYHFPPSQIDLWVEEGNLEALQNSLQDPKLYVQVFQGLIHLIQLGNVEAALLCLRFLGQQLEDTIVSFEISRASLHSGDVEIVNILLPAFSFENEIFGSFFPLEGISDVRQIPQLPPGTFNDPKYEDKILDVLQGAYFGCNSELIKIFSTAIPTNQGLQLPMFSHWVLQGVRFHGRFVEAYSTLLTLIPLGLVSVDAFVEALETHNIDIIRLTYSLSPNEEVLRQKMTQCEGNIDLLINLFMILKSDQPSVPPRYIQIFLADLPRHYQKGFPLSEKICRIEIERFSQ</sequence>